<evidence type="ECO:0000313" key="4">
    <source>
        <dbReference type="Proteomes" id="UP000276985"/>
    </source>
</evidence>
<sequence length="84" mass="9239">MKASSILVALLLLLLASLPAPAAERLPPVERYAYRMSLDIARVLAVTPLPATCGVVARVMLYRDRQGRLHRLQYRALGAGCSRH</sequence>
<evidence type="ECO:0000313" key="3">
    <source>
        <dbReference type="EMBL" id="RTS50622.1"/>
    </source>
</evidence>
<keyword evidence="1" id="KW-1133">Transmembrane helix</keyword>
<evidence type="ECO:0000256" key="2">
    <source>
        <dbReference type="SAM" id="SignalP"/>
    </source>
</evidence>
<accession>A0ABD7K7E7</accession>
<gene>
    <name evidence="3" type="ORF">DY940_05760</name>
</gene>
<dbReference type="RefSeq" id="WP_033998835.1">
    <property type="nucleotide sequence ID" value="NZ_LFXS01000023.1"/>
</dbReference>
<feature type="transmembrane region" description="Helical" evidence="1">
    <location>
        <begin position="41"/>
        <end position="61"/>
    </location>
</feature>
<organism evidence="3 4">
    <name type="scientific">Pseudomonas aeruginosa</name>
    <dbReference type="NCBI Taxonomy" id="287"/>
    <lineage>
        <taxon>Bacteria</taxon>
        <taxon>Pseudomonadati</taxon>
        <taxon>Pseudomonadota</taxon>
        <taxon>Gammaproteobacteria</taxon>
        <taxon>Pseudomonadales</taxon>
        <taxon>Pseudomonadaceae</taxon>
        <taxon>Pseudomonas</taxon>
    </lineage>
</organism>
<dbReference type="Pfam" id="PF10976">
    <property type="entry name" value="DUF2790"/>
    <property type="match status" value="1"/>
</dbReference>
<feature type="chain" id="PRO_5044771553" evidence="2">
    <location>
        <begin position="23"/>
        <end position="84"/>
    </location>
</feature>
<protein>
    <submittedName>
        <fullName evidence="3">DUF2790 domain-containing protein</fullName>
    </submittedName>
</protein>
<dbReference type="AlphaFoldDB" id="A0ABD7K7E7"/>
<feature type="signal peptide" evidence="2">
    <location>
        <begin position="1"/>
        <end position="22"/>
    </location>
</feature>
<reference evidence="3 4" key="1">
    <citation type="submission" date="2018-12" db="EMBL/GenBank/DDBJ databases">
        <title>Pseudomonas aeruginosa Diversity Panel.</title>
        <authorList>
            <person name="Snesrud E."/>
            <person name="Mcgann P."/>
        </authorList>
    </citation>
    <scope>NUCLEOTIDE SEQUENCE [LARGE SCALE GENOMIC DNA]</scope>
    <source>
        <strain evidence="3 4">MRSN6241</strain>
    </source>
</reference>
<comment type="caution">
    <text evidence="3">The sequence shown here is derived from an EMBL/GenBank/DDBJ whole genome shotgun (WGS) entry which is preliminary data.</text>
</comment>
<dbReference type="Proteomes" id="UP000276985">
    <property type="component" value="Unassembled WGS sequence"/>
</dbReference>
<keyword evidence="1" id="KW-0472">Membrane</keyword>
<dbReference type="InterPro" id="IPR021245">
    <property type="entry name" value="DUF2790"/>
</dbReference>
<proteinExistence type="predicted"/>
<name>A0ABD7K7E7_PSEAI</name>
<keyword evidence="1" id="KW-0812">Transmembrane</keyword>
<evidence type="ECO:0000256" key="1">
    <source>
        <dbReference type="SAM" id="Phobius"/>
    </source>
</evidence>
<keyword evidence="2" id="KW-0732">Signal</keyword>
<dbReference type="Gene3D" id="2.30.140.50">
    <property type="entry name" value="Protein of unknown function DUF2790"/>
    <property type="match status" value="1"/>
</dbReference>
<dbReference type="EMBL" id="RXTL01000006">
    <property type="protein sequence ID" value="RTS50622.1"/>
    <property type="molecule type" value="Genomic_DNA"/>
</dbReference>